<protein>
    <submittedName>
        <fullName evidence="5">AraC family transcriptional regulator</fullName>
    </submittedName>
</protein>
<sequence length="340" mass="37967">MSSPLQIGKAPLATTSSAWVRLLLQGAEGFGLSSTILCEQAGIDAGVLQQPQGRIPQTRVTALWSAITRACPDDDLALAIGRDIRLEHAPVISFAMQSSRNLREALERLLRFHRLIGEAIDLPLQETAQGVRISFHARQPVPLLSLHTAMVALVAMARWLTHQPVRPLNVSLRSQPPLHPQRWQHYFGCPVQFSASQNSIEFSHELLATAVAGANPQQAAAQDLAARHALQQLNEQQALAHVRYWIEQSLLLGEPDRAWVAGCLGLSISTLQRRLRVHGVTFRQLLEEVRREQAQRLLQQGVALPEIALRLGYQEQSNFQRAFKRWFAQTPGQARSDRFE</sequence>
<keyword evidence="3" id="KW-0804">Transcription</keyword>
<dbReference type="AlphaFoldDB" id="A0A9X3ARN4"/>
<evidence type="ECO:0000256" key="2">
    <source>
        <dbReference type="ARBA" id="ARBA00023125"/>
    </source>
</evidence>
<dbReference type="GO" id="GO:0003700">
    <property type="term" value="F:DNA-binding transcription factor activity"/>
    <property type="evidence" value="ECO:0007669"/>
    <property type="project" value="InterPro"/>
</dbReference>
<keyword evidence="1" id="KW-0805">Transcription regulation</keyword>
<dbReference type="InterPro" id="IPR020449">
    <property type="entry name" value="Tscrpt_reg_AraC-type_HTH"/>
</dbReference>
<dbReference type="InterPro" id="IPR009057">
    <property type="entry name" value="Homeodomain-like_sf"/>
</dbReference>
<accession>A0A9X3ARN4</accession>
<dbReference type="Gene3D" id="1.10.10.60">
    <property type="entry name" value="Homeodomain-like"/>
    <property type="match status" value="1"/>
</dbReference>
<dbReference type="Pfam" id="PF12625">
    <property type="entry name" value="Arabinose_bd"/>
    <property type="match status" value="1"/>
</dbReference>
<dbReference type="GO" id="GO:0000976">
    <property type="term" value="F:transcription cis-regulatory region binding"/>
    <property type="evidence" value="ECO:0007669"/>
    <property type="project" value="TreeGrafter"/>
</dbReference>
<comment type="caution">
    <text evidence="5">The sequence shown here is derived from an EMBL/GenBank/DDBJ whole genome shotgun (WGS) entry which is preliminary data.</text>
</comment>
<dbReference type="GO" id="GO:0005829">
    <property type="term" value="C:cytosol"/>
    <property type="evidence" value="ECO:0007669"/>
    <property type="project" value="TreeGrafter"/>
</dbReference>
<dbReference type="InterPro" id="IPR032687">
    <property type="entry name" value="AraC-type_N"/>
</dbReference>
<dbReference type="PANTHER" id="PTHR47894">
    <property type="entry name" value="HTH-TYPE TRANSCRIPTIONAL REGULATOR GADX"/>
    <property type="match status" value="1"/>
</dbReference>
<dbReference type="Pfam" id="PF12833">
    <property type="entry name" value="HTH_18"/>
    <property type="match status" value="1"/>
</dbReference>
<evidence type="ECO:0000259" key="4">
    <source>
        <dbReference type="PROSITE" id="PS01124"/>
    </source>
</evidence>
<dbReference type="PROSITE" id="PS01124">
    <property type="entry name" value="HTH_ARAC_FAMILY_2"/>
    <property type="match status" value="1"/>
</dbReference>
<proteinExistence type="predicted"/>
<evidence type="ECO:0000313" key="6">
    <source>
        <dbReference type="Proteomes" id="UP001147830"/>
    </source>
</evidence>
<dbReference type="EMBL" id="JAOANI010000015">
    <property type="protein sequence ID" value="MCT7359390.1"/>
    <property type="molecule type" value="Genomic_DNA"/>
</dbReference>
<name>A0A9X3ARN4_9GAMM</name>
<keyword evidence="6" id="KW-1185">Reference proteome</keyword>
<dbReference type="SUPFAM" id="SSF46689">
    <property type="entry name" value="Homeodomain-like"/>
    <property type="match status" value="1"/>
</dbReference>
<organism evidence="5 6">
    <name type="scientific">Thalassolituus pacificus</name>
    <dbReference type="NCBI Taxonomy" id="2975440"/>
    <lineage>
        <taxon>Bacteria</taxon>
        <taxon>Pseudomonadati</taxon>
        <taxon>Pseudomonadota</taxon>
        <taxon>Gammaproteobacteria</taxon>
        <taxon>Oceanospirillales</taxon>
        <taxon>Oceanospirillaceae</taxon>
        <taxon>Thalassolituus</taxon>
    </lineage>
</organism>
<evidence type="ECO:0000256" key="3">
    <source>
        <dbReference type="ARBA" id="ARBA00023163"/>
    </source>
</evidence>
<feature type="domain" description="HTH araC/xylS-type" evidence="4">
    <location>
        <begin position="240"/>
        <end position="337"/>
    </location>
</feature>
<dbReference type="InterPro" id="IPR018060">
    <property type="entry name" value="HTH_AraC"/>
</dbReference>
<keyword evidence="2" id="KW-0238">DNA-binding</keyword>
<dbReference type="PRINTS" id="PR00032">
    <property type="entry name" value="HTHARAC"/>
</dbReference>
<dbReference type="RefSeq" id="WP_260976250.1">
    <property type="nucleotide sequence ID" value="NZ_JAOANI010000015.1"/>
</dbReference>
<dbReference type="PANTHER" id="PTHR47894:SF1">
    <property type="entry name" value="HTH-TYPE TRANSCRIPTIONAL REGULATOR VQSM"/>
    <property type="match status" value="1"/>
</dbReference>
<gene>
    <name evidence="5" type="ORF">NYR02_10185</name>
</gene>
<dbReference type="SMART" id="SM00342">
    <property type="entry name" value="HTH_ARAC"/>
    <property type="match status" value="1"/>
</dbReference>
<reference evidence="5" key="2">
    <citation type="submission" date="2022-08" db="EMBL/GenBank/DDBJ databases">
        <authorList>
            <person name="Dong C."/>
        </authorList>
    </citation>
    <scope>NUCLEOTIDE SEQUENCE</scope>
    <source>
        <strain evidence="5">59MF3M-4</strain>
    </source>
</reference>
<dbReference type="Proteomes" id="UP001147830">
    <property type="component" value="Unassembled WGS sequence"/>
</dbReference>
<evidence type="ECO:0000313" key="5">
    <source>
        <dbReference type="EMBL" id="MCT7359390.1"/>
    </source>
</evidence>
<reference evidence="5" key="1">
    <citation type="journal article" date="2022" name="Front. Microbiol.">
        <title>Genome-based taxonomic rearrangement of Oceanobacter-related bacteria including the description of Thalassolituus hydrocarbonoclasticus sp. nov. and Thalassolituus pacificus sp. nov. and emended description of the genus Thalassolituus.</title>
        <authorList>
            <person name="Dong C."/>
            <person name="Wei L."/>
            <person name="Wang J."/>
            <person name="Lai Q."/>
            <person name="Huang Z."/>
            <person name="Shao Z."/>
        </authorList>
    </citation>
    <scope>NUCLEOTIDE SEQUENCE</scope>
    <source>
        <strain evidence="5">59MF3M-4</strain>
    </source>
</reference>
<evidence type="ECO:0000256" key="1">
    <source>
        <dbReference type="ARBA" id="ARBA00023015"/>
    </source>
</evidence>